<evidence type="ECO:0000256" key="1">
    <source>
        <dbReference type="SAM" id="MobiDB-lite"/>
    </source>
</evidence>
<reference evidence="3" key="1">
    <citation type="submission" date="2024-07" db="EMBL/GenBank/DDBJ databases">
        <title>Two chromosome-level genome assemblies of Korean endemic species Abeliophyllum distichum and Forsythia ovata (Oleaceae).</title>
        <authorList>
            <person name="Jang H."/>
        </authorList>
    </citation>
    <scope>NUCLEOTIDE SEQUENCE [LARGE SCALE GENOMIC DNA]</scope>
</reference>
<name>A0ABD1X1N6_9LAMI</name>
<evidence type="ECO:0000313" key="3">
    <source>
        <dbReference type="Proteomes" id="UP001604277"/>
    </source>
</evidence>
<sequence length="117" mass="13084">MEKCTLSNFEGKFRQITNSTVLTTTTKNPTLPNRDKTPRLPPAPMPELIVSSSMFLPFFRSATSLPPSLPLQTRKNVQWTSGRACGRSPLSPHLDKNSPFYIGSWEMWGSLKGCANR</sequence>
<keyword evidence="3" id="KW-1185">Reference proteome</keyword>
<feature type="region of interest" description="Disordered" evidence="1">
    <location>
        <begin position="24"/>
        <end position="44"/>
    </location>
</feature>
<comment type="caution">
    <text evidence="2">The sequence shown here is derived from an EMBL/GenBank/DDBJ whole genome shotgun (WGS) entry which is preliminary data.</text>
</comment>
<dbReference type="EMBL" id="JBFOLJ010000001">
    <property type="protein sequence ID" value="KAL2555870.1"/>
    <property type="molecule type" value="Genomic_DNA"/>
</dbReference>
<dbReference type="Proteomes" id="UP001604277">
    <property type="component" value="Unassembled WGS sequence"/>
</dbReference>
<organism evidence="2 3">
    <name type="scientific">Forsythia ovata</name>
    <dbReference type="NCBI Taxonomy" id="205694"/>
    <lineage>
        <taxon>Eukaryota</taxon>
        <taxon>Viridiplantae</taxon>
        <taxon>Streptophyta</taxon>
        <taxon>Embryophyta</taxon>
        <taxon>Tracheophyta</taxon>
        <taxon>Spermatophyta</taxon>
        <taxon>Magnoliopsida</taxon>
        <taxon>eudicotyledons</taxon>
        <taxon>Gunneridae</taxon>
        <taxon>Pentapetalae</taxon>
        <taxon>asterids</taxon>
        <taxon>lamiids</taxon>
        <taxon>Lamiales</taxon>
        <taxon>Oleaceae</taxon>
        <taxon>Forsythieae</taxon>
        <taxon>Forsythia</taxon>
    </lineage>
</organism>
<accession>A0ABD1X1N6</accession>
<protein>
    <submittedName>
        <fullName evidence="2">Uncharacterized protein</fullName>
    </submittedName>
</protein>
<dbReference type="AlphaFoldDB" id="A0ABD1X1N6"/>
<proteinExistence type="predicted"/>
<evidence type="ECO:0000313" key="2">
    <source>
        <dbReference type="EMBL" id="KAL2555870.1"/>
    </source>
</evidence>
<gene>
    <name evidence="2" type="ORF">Fot_00609</name>
</gene>